<accession>A0A3A4MII0</accession>
<dbReference type="EMBL" id="PTTJ01000146">
    <property type="protein sequence ID" value="RJP07669.1"/>
    <property type="molecule type" value="Genomic_DNA"/>
</dbReference>
<name>A0A3A4MII0_9STRE</name>
<evidence type="ECO:0000313" key="1">
    <source>
        <dbReference type="EMBL" id="RJP07669.1"/>
    </source>
</evidence>
<sequence length="146" mass="17106">MATREGIYVGGHKIVERYVGSRLVWRKNIFQDFGRIFFYVFVPNDSNNRLLCGIPGVTGYDNDKFWNLILSKNVEFQVIIKSRKIQFSITEPSNRELSVFSDLRDIQNPAKSFYINLKNPNDMQYLNPNNLNRFLLSGTIYKKKEV</sequence>
<dbReference type="Proteomes" id="UP000265600">
    <property type="component" value="Unassembled WGS sequence"/>
</dbReference>
<organism evidence="1 2">
    <name type="scientific">Streptococcus pseudopneumoniae</name>
    <dbReference type="NCBI Taxonomy" id="257758"/>
    <lineage>
        <taxon>Bacteria</taxon>
        <taxon>Bacillati</taxon>
        <taxon>Bacillota</taxon>
        <taxon>Bacilli</taxon>
        <taxon>Lactobacillales</taxon>
        <taxon>Streptococcaceae</taxon>
        <taxon>Streptococcus</taxon>
    </lineage>
</organism>
<dbReference type="AlphaFoldDB" id="A0A3A4MII0"/>
<gene>
    <name evidence="1" type="ORF">C5O69_11695</name>
</gene>
<reference evidence="2" key="1">
    <citation type="submission" date="2018-02" db="EMBL/GenBank/DDBJ databases">
        <authorList>
            <person name="Handem S."/>
        </authorList>
    </citation>
    <scope>NUCLEOTIDE SEQUENCE [LARGE SCALE GENOMIC DNA]</scope>
    <source>
        <strain evidence="2">Spain3473</strain>
    </source>
</reference>
<evidence type="ECO:0000313" key="2">
    <source>
        <dbReference type="Proteomes" id="UP000265600"/>
    </source>
</evidence>
<dbReference type="RefSeq" id="WP_119947283.1">
    <property type="nucleotide sequence ID" value="NZ_PTTJ01000146.1"/>
</dbReference>
<proteinExistence type="predicted"/>
<comment type="caution">
    <text evidence="1">The sequence shown here is derived from an EMBL/GenBank/DDBJ whole genome shotgun (WGS) entry which is preliminary data.</text>
</comment>
<protein>
    <submittedName>
        <fullName evidence="1">Uncharacterized protein</fullName>
    </submittedName>
</protein>